<dbReference type="EMBL" id="FODV01000021">
    <property type="protein sequence ID" value="SEP20491.1"/>
    <property type="molecule type" value="Genomic_DNA"/>
</dbReference>
<feature type="region of interest" description="Disordered" evidence="1">
    <location>
        <begin position="58"/>
        <end position="85"/>
    </location>
</feature>
<evidence type="ECO:0000256" key="2">
    <source>
        <dbReference type="SAM" id="Phobius"/>
    </source>
</evidence>
<name>A0A1H8VYM0_9EURY</name>
<dbReference type="OrthoDB" id="100832at2157"/>
<gene>
    <name evidence="3" type="ORF">SAMN04487948_12121</name>
</gene>
<proteinExistence type="predicted"/>
<protein>
    <recommendedName>
        <fullName evidence="5">DUF2892 domain-containing protein</fullName>
    </recommendedName>
</protein>
<organism evidence="3 4">
    <name type="scientific">Halogranum amylolyticum</name>
    <dbReference type="NCBI Taxonomy" id="660520"/>
    <lineage>
        <taxon>Archaea</taxon>
        <taxon>Methanobacteriati</taxon>
        <taxon>Methanobacteriota</taxon>
        <taxon>Stenosarchaea group</taxon>
        <taxon>Halobacteria</taxon>
        <taxon>Halobacteriales</taxon>
        <taxon>Haloferacaceae</taxon>
    </lineage>
</organism>
<sequence>MDLETILDDRDRLTRTLLAGTLAVVSLRSFRKKNRLLGVLAGAGAVGLGYTAAVRSPDVTEESDAADESVRDVETTGEDGGMRCPACSEPIVVGESRRPNANNQIVHERCL</sequence>
<dbReference type="RefSeq" id="WP_089827413.1">
    <property type="nucleotide sequence ID" value="NZ_FODV01000021.1"/>
</dbReference>
<evidence type="ECO:0000313" key="3">
    <source>
        <dbReference type="EMBL" id="SEP20491.1"/>
    </source>
</evidence>
<keyword evidence="2" id="KW-0472">Membrane</keyword>
<feature type="transmembrane region" description="Helical" evidence="2">
    <location>
        <begin position="36"/>
        <end position="53"/>
    </location>
</feature>
<evidence type="ECO:0008006" key="5">
    <source>
        <dbReference type="Google" id="ProtNLM"/>
    </source>
</evidence>
<reference evidence="4" key="1">
    <citation type="submission" date="2016-10" db="EMBL/GenBank/DDBJ databases">
        <authorList>
            <person name="Varghese N."/>
            <person name="Submissions S."/>
        </authorList>
    </citation>
    <scope>NUCLEOTIDE SEQUENCE [LARGE SCALE GENOMIC DNA]</scope>
    <source>
        <strain evidence="4">CGMCC 1.10121</strain>
    </source>
</reference>
<dbReference type="Proteomes" id="UP000199126">
    <property type="component" value="Unassembled WGS sequence"/>
</dbReference>
<keyword evidence="2" id="KW-1133">Transmembrane helix</keyword>
<evidence type="ECO:0000313" key="4">
    <source>
        <dbReference type="Proteomes" id="UP000199126"/>
    </source>
</evidence>
<accession>A0A1H8VYM0</accession>
<keyword evidence="2" id="KW-0812">Transmembrane</keyword>
<evidence type="ECO:0000256" key="1">
    <source>
        <dbReference type="SAM" id="MobiDB-lite"/>
    </source>
</evidence>
<dbReference type="AlphaFoldDB" id="A0A1H8VYM0"/>
<keyword evidence="4" id="KW-1185">Reference proteome</keyword>